<dbReference type="InterPro" id="IPR036250">
    <property type="entry name" value="AcylCo_DH-like_C"/>
</dbReference>
<evidence type="ECO:0000259" key="7">
    <source>
        <dbReference type="Pfam" id="PF02770"/>
    </source>
</evidence>
<dbReference type="Pfam" id="PF02771">
    <property type="entry name" value="Acyl-CoA_dh_N"/>
    <property type="match status" value="1"/>
</dbReference>
<evidence type="ECO:0000256" key="4">
    <source>
        <dbReference type="ARBA" id="ARBA00022827"/>
    </source>
</evidence>
<keyword evidence="3" id="KW-0285">Flavoprotein</keyword>
<dbReference type="Pfam" id="PF00441">
    <property type="entry name" value="Acyl-CoA_dh_1"/>
    <property type="match status" value="1"/>
</dbReference>
<dbReference type="PANTHER" id="PTHR43884">
    <property type="entry name" value="ACYL-COA DEHYDROGENASE"/>
    <property type="match status" value="1"/>
</dbReference>
<evidence type="ECO:0000256" key="3">
    <source>
        <dbReference type="ARBA" id="ARBA00022630"/>
    </source>
</evidence>
<comment type="similarity">
    <text evidence="2">Belongs to the acyl-CoA dehydrogenase family.</text>
</comment>
<dbReference type="InterPro" id="IPR046373">
    <property type="entry name" value="Acyl-CoA_Oxase/DH_mid-dom_sf"/>
</dbReference>
<dbReference type="InterPro" id="IPR013786">
    <property type="entry name" value="AcylCoA_DH/ox_N"/>
</dbReference>
<dbReference type="FunFam" id="2.40.110.10:FF:000001">
    <property type="entry name" value="Acyl-CoA dehydrogenase, mitochondrial"/>
    <property type="match status" value="1"/>
</dbReference>
<dbReference type="SUPFAM" id="SSF47203">
    <property type="entry name" value="Acyl-CoA dehydrogenase C-terminal domain-like"/>
    <property type="match status" value="1"/>
</dbReference>
<evidence type="ECO:0000256" key="1">
    <source>
        <dbReference type="ARBA" id="ARBA00001974"/>
    </source>
</evidence>
<dbReference type="PIRSF" id="PIRSF016578">
    <property type="entry name" value="HsaA"/>
    <property type="match status" value="1"/>
</dbReference>
<dbReference type="Gene3D" id="1.10.540.10">
    <property type="entry name" value="Acyl-CoA dehydrogenase/oxidase, N-terminal domain"/>
    <property type="match status" value="1"/>
</dbReference>
<dbReference type="GO" id="GO:0016937">
    <property type="term" value="F:short-chain fatty acyl-CoA dehydrogenase activity"/>
    <property type="evidence" value="ECO:0007669"/>
    <property type="project" value="UniProtKB-EC"/>
</dbReference>
<sequence>MSFGFTYNEDQLALQRTVRKFAENEIVPVRHDYDESEEFPWPEVKKMHELGIFCMNAPEKYNGMTFGNVTLCMVCEEICKACLGIGITPLANMLASEPILYGGNEEQWDWWYPRICDEGKLAAYAVTEPGAGSDVAGVSTSVKKDGDYYILNGTKCFITNGRHASQLCVLATHDKSKGHRGQSFFIVDTSTEGVSFGKSEHKMGMRCSETSEVIFDNVKIHKKWLVGQEGDGFKLAMKSFNSSRPFIASASVGVASGAFEFARDYAKERKAFGKPIASFQAIQFILADMAMEIEASRLLWQKAAWLLDEGMMAAELSAICKCYAADMAMKVTTDAVQILGGYGFCRDYPVEKMMRDAKILQIFEGTSQIQRTIIAKDVLS</sequence>
<dbReference type="EC" id="1.3.8.1" evidence="9"/>
<dbReference type="FunFam" id="1.20.140.10:FF:000011">
    <property type="entry name" value="Medium-chain specific acyl-CoA dehydrogenase, mitochondrial"/>
    <property type="match status" value="1"/>
</dbReference>
<name>A0A0W8E858_9ZZZZ</name>
<dbReference type="InterPro" id="IPR006091">
    <property type="entry name" value="Acyl-CoA_Oxase/DH_mid-dom"/>
</dbReference>
<feature type="domain" description="Acyl-CoA dehydrogenase/oxidase N-terminal" evidence="8">
    <location>
        <begin position="8"/>
        <end position="117"/>
    </location>
</feature>
<comment type="cofactor">
    <cofactor evidence="1">
        <name>FAD</name>
        <dbReference type="ChEBI" id="CHEBI:57692"/>
    </cofactor>
</comment>
<dbReference type="InterPro" id="IPR037069">
    <property type="entry name" value="AcylCoA_DH/ox_N_sf"/>
</dbReference>
<dbReference type="InterPro" id="IPR006089">
    <property type="entry name" value="Acyl-CoA_DH_CS"/>
</dbReference>
<accession>A0A0W8E858</accession>
<gene>
    <name evidence="9" type="ORF">ASZ90_017988</name>
</gene>
<dbReference type="AlphaFoldDB" id="A0A0W8E858"/>
<dbReference type="EMBL" id="LNQE01001844">
    <property type="protein sequence ID" value="KUG04627.1"/>
    <property type="molecule type" value="Genomic_DNA"/>
</dbReference>
<evidence type="ECO:0000313" key="9">
    <source>
        <dbReference type="EMBL" id="KUG04627.1"/>
    </source>
</evidence>
<dbReference type="SUPFAM" id="SSF56645">
    <property type="entry name" value="Acyl-CoA dehydrogenase NM domain-like"/>
    <property type="match status" value="1"/>
</dbReference>
<dbReference type="InterPro" id="IPR009075">
    <property type="entry name" value="AcylCo_DH/oxidase_C"/>
</dbReference>
<dbReference type="Gene3D" id="2.40.110.10">
    <property type="entry name" value="Butyryl-CoA Dehydrogenase, subunit A, domain 2"/>
    <property type="match status" value="1"/>
</dbReference>
<comment type="caution">
    <text evidence="9">The sequence shown here is derived from an EMBL/GenBank/DDBJ whole genome shotgun (WGS) entry which is preliminary data.</text>
</comment>
<dbReference type="PROSITE" id="PS00073">
    <property type="entry name" value="ACYL_COA_DH_2"/>
    <property type="match status" value="1"/>
</dbReference>
<dbReference type="Gene3D" id="1.20.140.10">
    <property type="entry name" value="Butyryl-CoA Dehydrogenase, subunit A, domain 3"/>
    <property type="match status" value="1"/>
</dbReference>
<organism evidence="9">
    <name type="scientific">hydrocarbon metagenome</name>
    <dbReference type="NCBI Taxonomy" id="938273"/>
    <lineage>
        <taxon>unclassified sequences</taxon>
        <taxon>metagenomes</taxon>
        <taxon>ecological metagenomes</taxon>
    </lineage>
</organism>
<feature type="domain" description="Acyl-CoA oxidase/dehydrogenase middle" evidence="7">
    <location>
        <begin position="123"/>
        <end position="218"/>
    </location>
</feature>
<dbReference type="Pfam" id="PF02770">
    <property type="entry name" value="Acyl-CoA_dh_M"/>
    <property type="match status" value="1"/>
</dbReference>
<evidence type="ECO:0000256" key="2">
    <source>
        <dbReference type="ARBA" id="ARBA00009347"/>
    </source>
</evidence>
<evidence type="ECO:0000259" key="6">
    <source>
        <dbReference type="Pfam" id="PF00441"/>
    </source>
</evidence>
<feature type="domain" description="Acyl-CoA dehydrogenase/oxidase C-terminal" evidence="6">
    <location>
        <begin position="230"/>
        <end position="378"/>
    </location>
</feature>
<evidence type="ECO:0000259" key="8">
    <source>
        <dbReference type="Pfam" id="PF02771"/>
    </source>
</evidence>
<evidence type="ECO:0000256" key="5">
    <source>
        <dbReference type="ARBA" id="ARBA00023002"/>
    </source>
</evidence>
<dbReference type="GO" id="GO:0050660">
    <property type="term" value="F:flavin adenine dinucleotide binding"/>
    <property type="evidence" value="ECO:0007669"/>
    <property type="project" value="InterPro"/>
</dbReference>
<keyword evidence="4" id="KW-0274">FAD</keyword>
<dbReference type="PANTHER" id="PTHR43884:SF12">
    <property type="entry name" value="ISOVALERYL-COA DEHYDROGENASE, MITOCHONDRIAL-RELATED"/>
    <property type="match status" value="1"/>
</dbReference>
<protein>
    <submittedName>
        <fullName evidence="9">Butyryl-coa dehydrogenase</fullName>
        <ecNumber evidence="9">1.3.8.1</ecNumber>
    </submittedName>
</protein>
<dbReference type="InterPro" id="IPR009100">
    <property type="entry name" value="AcylCoA_DH/oxidase_NM_dom_sf"/>
</dbReference>
<dbReference type="PROSITE" id="PS00072">
    <property type="entry name" value="ACYL_COA_DH_1"/>
    <property type="match status" value="1"/>
</dbReference>
<keyword evidence="5 9" id="KW-0560">Oxidoreductase</keyword>
<reference evidence="9" key="1">
    <citation type="journal article" date="2015" name="Proc. Natl. Acad. Sci. U.S.A.">
        <title>Networks of energetic and metabolic interactions define dynamics in microbial communities.</title>
        <authorList>
            <person name="Embree M."/>
            <person name="Liu J.K."/>
            <person name="Al-Bassam M.M."/>
            <person name="Zengler K."/>
        </authorList>
    </citation>
    <scope>NUCLEOTIDE SEQUENCE</scope>
</reference>
<proteinExistence type="inferred from homology"/>